<dbReference type="Proteomes" id="UP000300067">
    <property type="component" value="Chromosome"/>
</dbReference>
<reference evidence="1 3" key="1">
    <citation type="submission" date="2018-05" db="EMBL/GenBank/DDBJ databases">
        <title>Methanosarcina gilichinskyana sp. nov., a novel methanogenic archaeon isolated from Holocene permafrost, North East Russia.</title>
        <authorList>
            <person name="Oshurkova V."/>
            <person name="Meer M."/>
            <person name="Bochkareva O."/>
            <person name="Shcherbakova V."/>
        </authorList>
    </citation>
    <scope>NUCLEOTIDE SEQUENCE [LARGE SCALE GENOMIC DNA]</scope>
    <source>
        <strain evidence="1 3">JL01</strain>
    </source>
</reference>
<evidence type="ECO:0000313" key="2">
    <source>
        <dbReference type="EMBL" id="QIB92049.1"/>
    </source>
</evidence>
<reference evidence="2 4" key="2">
    <citation type="journal article" date="2020" name="Environ. Microbiol. Rep.">
        <title>Redox cycling of Fe(II) and Fe(III) in magnetite accelerates aceticlastic methanogenesis by Methanosarcina mazei.</title>
        <authorList>
            <person name="Wang H."/>
            <person name="Byrne J.M."/>
            <person name="Liu P."/>
            <person name="Liu J."/>
            <person name="Dong X."/>
            <person name="Lu Y."/>
        </authorList>
    </citation>
    <scope>NUCLEOTIDE SEQUENCE [LARGE SCALE GENOMIC DNA]</scope>
    <source>
        <strain evidence="4">zm-15</strain>
        <strain evidence="2">Zm-15</strain>
    </source>
</reference>
<protein>
    <submittedName>
        <fullName evidence="1">Uncharacterized protein</fullName>
    </submittedName>
</protein>
<evidence type="ECO:0000313" key="1">
    <source>
        <dbReference type="EMBL" id="QCR16004.1"/>
    </source>
</evidence>
<dbReference type="OMA" id="KRYECIH"/>
<evidence type="ECO:0000313" key="3">
    <source>
        <dbReference type="Proteomes" id="UP000300067"/>
    </source>
</evidence>
<sequence length="71" mass="8332">MTQECSDEPSESDHRQNFLCLLGLHDWKRKSGALCCLPTALEKRYKCVRCGKYKVIFEQEKRTCNISADRY</sequence>
<name>A0A4P8R7N6_METMZ</name>
<proteinExistence type="predicted"/>
<dbReference type="EMBL" id="CP029709">
    <property type="protein sequence ID" value="QCR16004.1"/>
    <property type="molecule type" value="Genomic_DNA"/>
</dbReference>
<gene>
    <name evidence="1" type="ORF">DKM28_08110</name>
    <name evidence="2" type="ORF">FQU78_14310</name>
</gene>
<organism evidence="1 3">
    <name type="scientific">Methanosarcina mazei</name>
    <name type="common">Methanosarcina frisia</name>
    <dbReference type="NCBI Taxonomy" id="2209"/>
    <lineage>
        <taxon>Archaea</taxon>
        <taxon>Methanobacteriati</taxon>
        <taxon>Methanobacteriota</taxon>
        <taxon>Stenosarchaea group</taxon>
        <taxon>Methanomicrobia</taxon>
        <taxon>Methanosarcinales</taxon>
        <taxon>Methanosarcinaceae</taxon>
        <taxon>Methanosarcina</taxon>
    </lineage>
</organism>
<dbReference type="Proteomes" id="UP000467371">
    <property type="component" value="Chromosome"/>
</dbReference>
<accession>A0A4P8R7N6</accession>
<evidence type="ECO:0000313" key="4">
    <source>
        <dbReference type="Proteomes" id="UP000467371"/>
    </source>
</evidence>
<dbReference type="EMBL" id="CP042908">
    <property type="protein sequence ID" value="QIB92049.1"/>
    <property type="molecule type" value="Genomic_DNA"/>
</dbReference>
<dbReference type="AlphaFoldDB" id="A0A4P8R7N6"/>